<feature type="compositionally biased region" description="Gly residues" evidence="4">
    <location>
        <begin position="361"/>
        <end position="370"/>
    </location>
</feature>
<dbReference type="PANTHER" id="PTHR30146:SF109">
    <property type="entry name" value="HTH-TYPE TRANSCRIPTIONAL REGULATOR GALS"/>
    <property type="match status" value="1"/>
</dbReference>
<dbReference type="InterPro" id="IPR010982">
    <property type="entry name" value="Lambda_DNA-bd_dom_sf"/>
</dbReference>
<protein>
    <submittedName>
        <fullName evidence="6">LacI family DNA-binding transcriptional regulator</fullName>
    </submittedName>
</protein>
<feature type="region of interest" description="Disordered" evidence="4">
    <location>
        <begin position="345"/>
        <end position="370"/>
    </location>
</feature>
<dbReference type="InterPro" id="IPR000843">
    <property type="entry name" value="HTH_LacI"/>
</dbReference>
<sequence>MAGVTVKDIARRVGVSTMTVSRALNGRGGVSEALRNRILEEAQRLGYSKNVLSVALRHGKTRTIGLCVFDLSFPYANELLREVDHLALAAGYEVLVNCSHGNPAQERENVDSFLRRRVDGILVVPVATQDNMGFFRQLARRGVPLVFVDRYLVGSPVDSVGTDNIQGGYMATDHLLELGHHRIAFVPGPEEHCITVQDRLVGARRALAARRVAGELLVLRPPQAIARPEDYGYAAMRHYLERVGSSGKGRPTAVFAVNDSVAMGVIAALREHGIGVPQQMSVIGFDDLWTAKYFQPPLTTVRQDATGMGQAAIRMLLETMEGQRPSGRRLLLEPLLVQRASTAPAGTAAVAGEPRGEAAAKGGGGTGATA</sequence>
<dbReference type="GO" id="GO:0003677">
    <property type="term" value="F:DNA binding"/>
    <property type="evidence" value="ECO:0007669"/>
    <property type="project" value="UniProtKB-KW"/>
</dbReference>
<dbReference type="PROSITE" id="PS50932">
    <property type="entry name" value="HTH_LACI_2"/>
    <property type="match status" value="1"/>
</dbReference>
<dbReference type="InterPro" id="IPR028082">
    <property type="entry name" value="Peripla_BP_I"/>
</dbReference>
<dbReference type="EMBL" id="CP141614">
    <property type="protein sequence ID" value="WRP15727.1"/>
    <property type="molecule type" value="Genomic_DNA"/>
</dbReference>
<feature type="domain" description="HTH lacI-type" evidence="5">
    <location>
        <begin position="4"/>
        <end position="58"/>
    </location>
</feature>
<keyword evidence="7" id="KW-1185">Reference proteome</keyword>
<evidence type="ECO:0000256" key="4">
    <source>
        <dbReference type="SAM" id="MobiDB-lite"/>
    </source>
</evidence>
<gene>
    <name evidence="6" type="ORF">VLY81_06125</name>
</gene>
<dbReference type="PROSITE" id="PS00356">
    <property type="entry name" value="HTH_LACI_1"/>
    <property type="match status" value="1"/>
</dbReference>
<keyword evidence="1" id="KW-0805">Transcription regulation</keyword>
<organism evidence="6 7">
    <name type="scientific">Geochorda subterranea</name>
    <dbReference type="NCBI Taxonomy" id="3109564"/>
    <lineage>
        <taxon>Bacteria</taxon>
        <taxon>Bacillati</taxon>
        <taxon>Bacillota</taxon>
        <taxon>Limnochordia</taxon>
        <taxon>Limnochordales</taxon>
        <taxon>Geochordaceae</taxon>
        <taxon>Geochorda</taxon>
    </lineage>
</organism>
<dbReference type="Pfam" id="PF00356">
    <property type="entry name" value="LacI"/>
    <property type="match status" value="1"/>
</dbReference>
<dbReference type="Gene3D" id="3.40.50.2300">
    <property type="match status" value="2"/>
</dbReference>
<accession>A0ABZ1BUD3</accession>
<evidence type="ECO:0000259" key="5">
    <source>
        <dbReference type="PROSITE" id="PS50932"/>
    </source>
</evidence>
<evidence type="ECO:0000313" key="7">
    <source>
        <dbReference type="Proteomes" id="UP001333102"/>
    </source>
</evidence>
<keyword evidence="2 6" id="KW-0238">DNA-binding</keyword>
<dbReference type="CDD" id="cd06267">
    <property type="entry name" value="PBP1_LacI_sugar_binding-like"/>
    <property type="match status" value="1"/>
</dbReference>
<keyword evidence="3" id="KW-0804">Transcription</keyword>
<dbReference type="CDD" id="cd01392">
    <property type="entry name" value="HTH_LacI"/>
    <property type="match status" value="1"/>
</dbReference>
<dbReference type="PANTHER" id="PTHR30146">
    <property type="entry name" value="LACI-RELATED TRANSCRIPTIONAL REPRESSOR"/>
    <property type="match status" value="1"/>
</dbReference>
<dbReference type="SUPFAM" id="SSF53822">
    <property type="entry name" value="Periplasmic binding protein-like I"/>
    <property type="match status" value="1"/>
</dbReference>
<name>A0ABZ1BUD3_9FIRM</name>
<proteinExistence type="predicted"/>
<feature type="compositionally biased region" description="Low complexity" evidence="4">
    <location>
        <begin position="345"/>
        <end position="360"/>
    </location>
</feature>
<evidence type="ECO:0000313" key="6">
    <source>
        <dbReference type="EMBL" id="WRP15727.1"/>
    </source>
</evidence>
<evidence type="ECO:0000256" key="1">
    <source>
        <dbReference type="ARBA" id="ARBA00023015"/>
    </source>
</evidence>
<dbReference type="Pfam" id="PF13377">
    <property type="entry name" value="Peripla_BP_3"/>
    <property type="match status" value="1"/>
</dbReference>
<dbReference type="SMART" id="SM00354">
    <property type="entry name" value="HTH_LACI"/>
    <property type="match status" value="1"/>
</dbReference>
<dbReference type="SUPFAM" id="SSF47413">
    <property type="entry name" value="lambda repressor-like DNA-binding domains"/>
    <property type="match status" value="1"/>
</dbReference>
<dbReference type="Gene3D" id="1.10.260.40">
    <property type="entry name" value="lambda repressor-like DNA-binding domains"/>
    <property type="match status" value="1"/>
</dbReference>
<evidence type="ECO:0000256" key="3">
    <source>
        <dbReference type="ARBA" id="ARBA00023163"/>
    </source>
</evidence>
<dbReference type="InterPro" id="IPR046335">
    <property type="entry name" value="LacI/GalR-like_sensor"/>
</dbReference>
<dbReference type="Proteomes" id="UP001333102">
    <property type="component" value="Chromosome"/>
</dbReference>
<dbReference type="RefSeq" id="WP_324670134.1">
    <property type="nucleotide sequence ID" value="NZ_CP141614.1"/>
</dbReference>
<reference evidence="7" key="1">
    <citation type="submission" date="2023-12" db="EMBL/GenBank/DDBJ databases">
        <title>Novel isolates from deep terrestrial aquifers shed light on the physiology and ecology of the class Limnochordia.</title>
        <authorList>
            <person name="Karnachuk O.V."/>
            <person name="Lukina A.P."/>
            <person name="Avakyan M.R."/>
            <person name="Kadnikov V."/>
            <person name="Begmatov S."/>
            <person name="Beletsky A.V."/>
            <person name="Mardanov A.V."/>
            <person name="Ravin N.V."/>
        </authorList>
    </citation>
    <scope>NUCLEOTIDE SEQUENCE [LARGE SCALE GENOMIC DNA]</scope>
    <source>
        <strain evidence="7">LN</strain>
    </source>
</reference>
<evidence type="ECO:0000256" key="2">
    <source>
        <dbReference type="ARBA" id="ARBA00023125"/>
    </source>
</evidence>